<dbReference type="RefSeq" id="WP_176008025.1">
    <property type="nucleotide sequence ID" value="NZ_CP041372.2"/>
</dbReference>
<proteinExistence type="predicted"/>
<evidence type="ECO:0000313" key="3">
    <source>
        <dbReference type="Proteomes" id="UP000318138"/>
    </source>
</evidence>
<gene>
    <name evidence="2" type="ORF">FLK61_24715</name>
</gene>
<dbReference type="PANTHER" id="PTHR33169">
    <property type="entry name" value="PADR-FAMILY TRANSCRIPTIONAL REGULATOR"/>
    <property type="match status" value="1"/>
</dbReference>
<reference evidence="3" key="1">
    <citation type="submission" date="2019-07" db="EMBL/GenBank/DDBJ databases">
        <title>Bacillus alkalisoli sp. nov. isolated from saline soil.</title>
        <authorList>
            <person name="Sun J.-Q."/>
            <person name="Xu L."/>
        </authorList>
    </citation>
    <scope>NUCLEOTIDE SEQUENCE [LARGE SCALE GENOMIC DNA]</scope>
    <source>
        <strain evidence="3">M4U3P1</strain>
    </source>
</reference>
<dbReference type="Gene3D" id="1.10.10.10">
    <property type="entry name" value="Winged helix-like DNA-binding domain superfamily/Winged helix DNA-binding domain"/>
    <property type="match status" value="1"/>
</dbReference>
<dbReference type="InterPro" id="IPR052509">
    <property type="entry name" value="Metal_resp_DNA-bind_regulator"/>
</dbReference>
<dbReference type="InterPro" id="IPR036390">
    <property type="entry name" value="WH_DNA-bd_sf"/>
</dbReference>
<evidence type="ECO:0000259" key="1">
    <source>
        <dbReference type="Pfam" id="PF03551"/>
    </source>
</evidence>
<dbReference type="Pfam" id="PF03551">
    <property type="entry name" value="PadR"/>
    <property type="match status" value="1"/>
</dbReference>
<protein>
    <submittedName>
        <fullName evidence="2">PadR family transcriptional regulator</fullName>
    </submittedName>
</protein>
<accession>A0A859FBC9</accession>
<dbReference type="Proteomes" id="UP000318138">
    <property type="component" value="Chromosome"/>
</dbReference>
<dbReference type="EMBL" id="CP041372">
    <property type="protein sequence ID" value="QKS69981.1"/>
    <property type="molecule type" value="Genomic_DNA"/>
</dbReference>
<dbReference type="AlphaFoldDB" id="A0A859FBC9"/>
<sequence>MTIQSQLLKGVLEGSILAIVKQEPTYGYELALKLHKHGLDVSEGSIYPILLRLQKEKLITSERRPSPSGPSRKYYMLTDLGEESLATFKVSWQQLEHSVDSILKGGDA</sequence>
<dbReference type="SUPFAM" id="SSF46785">
    <property type="entry name" value="Winged helix' DNA-binding domain"/>
    <property type="match status" value="1"/>
</dbReference>
<dbReference type="PANTHER" id="PTHR33169:SF14">
    <property type="entry name" value="TRANSCRIPTIONAL REGULATOR RV3488"/>
    <property type="match status" value="1"/>
</dbReference>
<keyword evidence="3" id="KW-1185">Reference proteome</keyword>
<dbReference type="KEGG" id="psua:FLK61_24715"/>
<feature type="domain" description="Transcription regulator PadR N-terminal" evidence="1">
    <location>
        <begin position="16"/>
        <end position="86"/>
    </location>
</feature>
<organism evidence="2 3">
    <name type="scientific">Paenalkalicoccus suaedae</name>
    <dbReference type="NCBI Taxonomy" id="2592382"/>
    <lineage>
        <taxon>Bacteria</taxon>
        <taxon>Bacillati</taxon>
        <taxon>Bacillota</taxon>
        <taxon>Bacilli</taxon>
        <taxon>Bacillales</taxon>
        <taxon>Bacillaceae</taxon>
        <taxon>Paenalkalicoccus</taxon>
    </lineage>
</organism>
<dbReference type="InterPro" id="IPR036388">
    <property type="entry name" value="WH-like_DNA-bd_sf"/>
</dbReference>
<evidence type="ECO:0000313" key="2">
    <source>
        <dbReference type="EMBL" id="QKS69981.1"/>
    </source>
</evidence>
<dbReference type="InterPro" id="IPR005149">
    <property type="entry name" value="Tscrpt_reg_PadR_N"/>
</dbReference>
<name>A0A859FBC9_9BACI</name>